<proteinExistence type="predicted"/>
<keyword evidence="3" id="KW-1185">Reference proteome</keyword>
<accession>A0A9P9GTP0</accession>
<feature type="compositionally biased region" description="Basic residues" evidence="1">
    <location>
        <begin position="92"/>
        <end position="105"/>
    </location>
</feature>
<feature type="compositionally biased region" description="Polar residues" evidence="1">
    <location>
        <begin position="43"/>
        <end position="67"/>
    </location>
</feature>
<evidence type="ECO:0000313" key="3">
    <source>
        <dbReference type="Proteomes" id="UP000736672"/>
    </source>
</evidence>
<protein>
    <submittedName>
        <fullName evidence="2">Uncharacterized protein</fullName>
    </submittedName>
</protein>
<sequence length="216" mass="23404">MRLTRSRRSHADTELSNSGGEMRAASPAAASEVSSADTIVIPTPQSGSISGDASPAQESEQSSINRSSLRRRKPARQSDNQVAAQAPVATKPIRKPCSKATSKRAPRTIARIKDLAGVEIARVEDAQERADRHAKWREHANTLAASTQNLDQAQNPHIAAARLWPKTTADCTKSHGGIKYERKFKGPFTGKLVSQGILIDIDGEEHVVYRVLAKLP</sequence>
<gene>
    <name evidence="2" type="ORF">B0J15DRAFT_501440</name>
</gene>
<feature type="region of interest" description="Disordered" evidence="1">
    <location>
        <begin position="1"/>
        <end position="105"/>
    </location>
</feature>
<dbReference type="OrthoDB" id="5235778at2759"/>
<dbReference type="Proteomes" id="UP000736672">
    <property type="component" value="Unassembled WGS sequence"/>
</dbReference>
<comment type="caution">
    <text evidence="2">The sequence shown here is derived from an EMBL/GenBank/DDBJ whole genome shotgun (WGS) entry which is preliminary data.</text>
</comment>
<dbReference type="EMBL" id="JAGTJS010000018">
    <property type="protein sequence ID" value="KAH7243967.1"/>
    <property type="molecule type" value="Genomic_DNA"/>
</dbReference>
<organism evidence="2 3">
    <name type="scientific">Fusarium solani</name>
    <name type="common">Filamentous fungus</name>
    <dbReference type="NCBI Taxonomy" id="169388"/>
    <lineage>
        <taxon>Eukaryota</taxon>
        <taxon>Fungi</taxon>
        <taxon>Dikarya</taxon>
        <taxon>Ascomycota</taxon>
        <taxon>Pezizomycotina</taxon>
        <taxon>Sordariomycetes</taxon>
        <taxon>Hypocreomycetidae</taxon>
        <taxon>Hypocreales</taxon>
        <taxon>Nectriaceae</taxon>
        <taxon>Fusarium</taxon>
        <taxon>Fusarium solani species complex</taxon>
    </lineage>
</organism>
<reference evidence="2" key="1">
    <citation type="journal article" date="2021" name="Nat. Commun.">
        <title>Genetic determinants of endophytism in the Arabidopsis root mycobiome.</title>
        <authorList>
            <person name="Mesny F."/>
            <person name="Miyauchi S."/>
            <person name="Thiergart T."/>
            <person name="Pickel B."/>
            <person name="Atanasova L."/>
            <person name="Karlsson M."/>
            <person name="Huettel B."/>
            <person name="Barry K.W."/>
            <person name="Haridas S."/>
            <person name="Chen C."/>
            <person name="Bauer D."/>
            <person name="Andreopoulos W."/>
            <person name="Pangilinan J."/>
            <person name="LaButti K."/>
            <person name="Riley R."/>
            <person name="Lipzen A."/>
            <person name="Clum A."/>
            <person name="Drula E."/>
            <person name="Henrissat B."/>
            <person name="Kohler A."/>
            <person name="Grigoriev I.V."/>
            <person name="Martin F.M."/>
            <person name="Hacquard S."/>
        </authorList>
    </citation>
    <scope>NUCLEOTIDE SEQUENCE</scope>
    <source>
        <strain evidence="2">FSSC 5 MPI-SDFR-AT-0091</strain>
    </source>
</reference>
<name>A0A9P9GTP0_FUSSL</name>
<evidence type="ECO:0000313" key="2">
    <source>
        <dbReference type="EMBL" id="KAH7243967.1"/>
    </source>
</evidence>
<feature type="compositionally biased region" description="Low complexity" evidence="1">
    <location>
        <begin position="24"/>
        <end position="36"/>
    </location>
</feature>
<evidence type="ECO:0000256" key="1">
    <source>
        <dbReference type="SAM" id="MobiDB-lite"/>
    </source>
</evidence>
<dbReference type="AlphaFoldDB" id="A0A9P9GTP0"/>